<evidence type="ECO:0000313" key="3">
    <source>
        <dbReference type="Proteomes" id="UP001152519"/>
    </source>
</evidence>
<dbReference type="AlphaFoldDB" id="A0A9W4DW35"/>
<feature type="region of interest" description="Disordered" evidence="1">
    <location>
        <begin position="46"/>
        <end position="77"/>
    </location>
</feature>
<organism evidence="2 3">
    <name type="scientific">Actinacidiphila cocklensis</name>
    <dbReference type="NCBI Taxonomy" id="887465"/>
    <lineage>
        <taxon>Bacteria</taxon>
        <taxon>Bacillati</taxon>
        <taxon>Actinomycetota</taxon>
        <taxon>Actinomycetes</taxon>
        <taxon>Kitasatosporales</taxon>
        <taxon>Streptomycetaceae</taxon>
        <taxon>Actinacidiphila</taxon>
    </lineage>
</organism>
<accession>A0A9W4DW35</accession>
<comment type="caution">
    <text evidence="2">The sequence shown here is derived from an EMBL/GenBank/DDBJ whole genome shotgun (WGS) entry which is preliminary data.</text>
</comment>
<name>A0A9W4DW35_9ACTN</name>
<gene>
    <name evidence="2" type="ORF">SCOCK_500037</name>
</gene>
<dbReference type="Proteomes" id="UP001152519">
    <property type="component" value="Unassembled WGS sequence"/>
</dbReference>
<feature type="compositionally biased region" description="Pro residues" evidence="1">
    <location>
        <begin position="54"/>
        <end position="65"/>
    </location>
</feature>
<dbReference type="EMBL" id="CAJSLV010000082">
    <property type="protein sequence ID" value="CAG6397250.1"/>
    <property type="molecule type" value="Genomic_DNA"/>
</dbReference>
<protein>
    <submittedName>
        <fullName evidence="2">Uncharacterized protein</fullName>
    </submittedName>
</protein>
<evidence type="ECO:0000313" key="2">
    <source>
        <dbReference type="EMBL" id="CAG6397250.1"/>
    </source>
</evidence>
<proteinExistence type="predicted"/>
<reference evidence="2" key="1">
    <citation type="submission" date="2021-05" db="EMBL/GenBank/DDBJ databases">
        <authorList>
            <person name="Arsene-Ploetze F."/>
        </authorList>
    </citation>
    <scope>NUCLEOTIDE SEQUENCE</scope>
    <source>
        <strain evidence="2">DSM 42138</strain>
    </source>
</reference>
<evidence type="ECO:0000256" key="1">
    <source>
        <dbReference type="SAM" id="MobiDB-lite"/>
    </source>
</evidence>
<sequence>MAELPPPEPSCEVRIDGIYRWKGDREEASKVCTYVPTTWPSSRMRSARLILPRPGCPDGPPPPRGRPSAGRGGRGFTLRKRTRFRGPLWLPCRKGVRFRGPRWLCGAPSARECASPGRGG</sequence>
<keyword evidence="3" id="KW-1185">Reference proteome</keyword>